<organism evidence="2 3">
    <name type="scientific">Sulfitobacter porphyrae</name>
    <dbReference type="NCBI Taxonomy" id="1246864"/>
    <lineage>
        <taxon>Bacteria</taxon>
        <taxon>Pseudomonadati</taxon>
        <taxon>Pseudomonadota</taxon>
        <taxon>Alphaproteobacteria</taxon>
        <taxon>Rhodobacterales</taxon>
        <taxon>Roseobacteraceae</taxon>
        <taxon>Sulfitobacter</taxon>
    </lineage>
</organism>
<dbReference type="Proteomes" id="UP001596353">
    <property type="component" value="Unassembled WGS sequence"/>
</dbReference>
<comment type="caution">
    <text evidence="2">The sequence shown here is derived from an EMBL/GenBank/DDBJ whole genome shotgun (WGS) entry which is preliminary data.</text>
</comment>
<dbReference type="EMBL" id="JBHSWG010000001">
    <property type="protein sequence ID" value="MFC6759162.1"/>
    <property type="molecule type" value="Genomic_DNA"/>
</dbReference>
<gene>
    <name evidence="2" type="ORF">ACFQFQ_06080</name>
</gene>
<keyword evidence="1" id="KW-0732">Signal</keyword>
<feature type="signal peptide" evidence="1">
    <location>
        <begin position="1"/>
        <end position="18"/>
    </location>
</feature>
<reference evidence="3" key="1">
    <citation type="journal article" date="2019" name="Int. J. Syst. Evol. Microbiol.">
        <title>The Global Catalogue of Microorganisms (GCM) 10K type strain sequencing project: providing services to taxonomists for standard genome sequencing and annotation.</title>
        <authorList>
            <consortium name="The Broad Institute Genomics Platform"/>
            <consortium name="The Broad Institute Genome Sequencing Center for Infectious Disease"/>
            <person name="Wu L."/>
            <person name="Ma J."/>
        </authorList>
    </citation>
    <scope>NUCLEOTIDE SEQUENCE [LARGE SCALE GENOMIC DNA]</scope>
    <source>
        <strain evidence="3">CCUG 66188</strain>
    </source>
</reference>
<proteinExistence type="predicted"/>
<sequence>MRLLIAALLLAAPLAAQETTESREAGLAAWDRIFEKVSHPRCTNCHVGESGQPMWNGLGYGADTVHGMGVLADETRIGALSTPCRTCHVTTGRANTVPHAPPHISDAWRLPPVELAWLGRSSAEICAQMRDPETNDGNDIAELAEHLRSSPFVAWGYAPGAGRSAPDGTPEDIAADVEIWGPPVRPAIDICSCRAAPDVACVAVSCNPGARP</sequence>
<feature type="chain" id="PRO_5047422234" description="Cytochrome c domain-containing protein" evidence="1">
    <location>
        <begin position="19"/>
        <end position="212"/>
    </location>
</feature>
<evidence type="ECO:0008006" key="4">
    <source>
        <dbReference type="Google" id="ProtNLM"/>
    </source>
</evidence>
<evidence type="ECO:0000313" key="2">
    <source>
        <dbReference type="EMBL" id="MFC6759162.1"/>
    </source>
</evidence>
<name>A0ABW2B1M4_9RHOB</name>
<keyword evidence="3" id="KW-1185">Reference proteome</keyword>
<protein>
    <recommendedName>
        <fullName evidence="4">Cytochrome c domain-containing protein</fullName>
    </recommendedName>
</protein>
<evidence type="ECO:0000256" key="1">
    <source>
        <dbReference type="SAM" id="SignalP"/>
    </source>
</evidence>
<accession>A0ABW2B1M4</accession>
<evidence type="ECO:0000313" key="3">
    <source>
        <dbReference type="Proteomes" id="UP001596353"/>
    </source>
</evidence>